<evidence type="ECO:0000313" key="1">
    <source>
        <dbReference type="Proteomes" id="UP000887580"/>
    </source>
</evidence>
<reference evidence="2" key="1">
    <citation type="submission" date="2022-11" db="UniProtKB">
        <authorList>
            <consortium name="WormBaseParasite"/>
        </authorList>
    </citation>
    <scope>IDENTIFICATION</scope>
</reference>
<organism evidence="1 2">
    <name type="scientific">Panagrolaimus sp. PS1159</name>
    <dbReference type="NCBI Taxonomy" id="55785"/>
    <lineage>
        <taxon>Eukaryota</taxon>
        <taxon>Metazoa</taxon>
        <taxon>Ecdysozoa</taxon>
        <taxon>Nematoda</taxon>
        <taxon>Chromadorea</taxon>
        <taxon>Rhabditida</taxon>
        <taxon>Tylenchina</taxon>
        <taxon>Panagrolaimomorpha</taxon>
        <taxon>Panagrolaimoidea</taxon>
        <taxon>Panagrolaimidae</taxon>
        <taxon>Panagrolaimus</taxon>
    </lineage>
</organism>
<sequence>MMKLTVIVLLSFIGIAIALHGTSAYGNGGGNGGGGHKHHKSSESSSSSESKEFIKPQVCKTTCFKDAIVDTKVDGIKQQVFKNEILVAECQACCQNWALLRGFPMNEISGLKIERNGTTNKDCVCCQRKCT</sequence>
<evidence type="ECO:0000313" key="2">
    <source>
        <dbReference type="WBParaSite" id="PS1159_v2.g1087.t1"/>
    </source>
</evidence>
<dbReference type="Proteomes" id="UP000887580">
    <property type="component" value="Unplaced"/>
</dbReference>
<dbReference type="WBParaSite" id="PS1159_v2.g1087.t1">
    <property type="protein sequence ID" value="PS1159_v2.g1087.t1"/>
    <property type="gene ID" value="PS1159_v2.g1087"/>
</dbReference>
<protein>
    <submittedName>
        <fullName evidence="2">Uncharacterized protein</fullName>
    </submittedName>
</protein>
<proteinExistence type="predicted"/>
<accession>A0AC35EUM4</accession>
<name>A0AC35EUM4_9BILA</name>